<evidence type="ECO:0000256" key="1">
    <source>
        <dbReference type="SAM" id="Phobius"/>
    </source>
</evidence>
<dbReference type="InterPro" id="IPR052022">
    <property type="entry name" value="26kDa_periplasmic_antigen"/>
</dbReference>
<dbReference type="InterPro" id="IPR007497">
    <property type="entry name" value="SIMPL/DUF541"/>
</dbReference>
<evidence type="ECO:0000313" key="2">
    <source>
        <dbReference type="EMBL" id="HFX13690.1"/>
    </source>
</evidence>
<dbReference type="AlphaFoldDB" id="A0A7C3MI60"/>
<dbReference type="EMBL" id="DTIN01000020">
    <property type="protein sequence ID" value="HFX13690.1"/>
    <property type="molecule type" value="Genomic_DNA"/>
</dbReference>
<protein>
    <submittedName>
        <fullName evidence="2">SIMPL domain-containing protein</fullName>
    </submittedName>
</protein>
<dbReference type="PANTHER" id="PTHR34387">
    <property type="entry name" value="SLR1258 PROTEIN"/>
    <property type="match status" value="1"/>
</dbReference>
<keyword evidence="1" id="KW-0472">Membrane</keyword>
<sequence length="243" mass="27421">MGSKMKNDNVLWALILGISIIISAFILSYTFIRIRSLDNTLTVTGSARKRVTSDIVKWVGVFTRTVPANSLNKGYQQMSRDLNLVLEFLKKNGIDTNTVIISPVYLEQPWLYSDRQYSRDSILRQTVEVQSNDIRKITELAKNFQELTDNGVAFSTQSLEYYYSKLPELRINLLSEAMQDAKNRAEKIAESTGQKVGPIRSVHMGAVQVLAPNSTEISDYGTYNTSTIEKEVMVAVVATFYLK</sequence>
<dbReference type="PIRSF" id="PIRSF029033">
    <property type="entry name" value="UCP029033"/>
    <property type="match status" value="1"/>
</dbReference>
<dbReference type="PROSITE" id="PS00430">
    <property type="entry name" value="TONB_DEPENDENT_REC_1"/>
    <property type="match status" value="1"/>
</dbReference>
<dbReference type="GO" id="GO:0006974">
    <property type="term" value="P:DNA damage response"/>
    <property type="evidence" value="ECO:0007669"/>
    <property type="project" value="TreeGrafter"/>
</dbReference>
<reference evidence="2" key="1">
    <citation type="journal article" date="2020" name="mSystems">
        <title>Genome- and Community-Level Interaction Insights into Carbon Utilization and Element Cycling Functions of Hydrothermarchaeota in Hydrothermal Sediment.</title>
        <authorList>
            <person name="Zhou Z."/>
            <person name="Liu Y."/>
            <person name="Xu W."/>
            <person name="Pan J."/>
            <person name="Luo Z.H."/>
            <person name="Li M."/>
        </authorList>
    </citation>
    <scope>NUCLEOTIDE SEQUENCE [LARGE SCALE GENOMIC DNA]</scope>
    <source>
        <strain evidence="2">SpSt-81</strain>
    </source>
</reference>
<keyword evidence="1" id="KW-1133">Transmembrane helix</keyword>
<feature type="transmembrane region" description="Helical" evidence="1">
    <location>
        <begin position="12"/>
        <end position="32"/>
    </location>
</feature>
<dbReference type="PANTHER" id="PTHR34387:SF2">
    <property type="entry name" value="SLR1258 PROTEIN"/>
    <property type="match status" value="1"/>
</dbReference>
<organism evidence="2">
    <name type="scientific">Dictyoglomus thermophilum</name>
    <dbReference type="NCBI Taxonomy" id="14"/>
    <lineage>
        <taxon>Bacteria</taxon>
        <taxon>Pseudomonadati</taxon>
        <taxon>Dictyoglomota</taxon>
        <taxon>Dictyoglomia</taxon>
        <taxon>Dictyoglomales</taxon>
        <taxon>Dictyoglomaceae</taxon>
        <taxon>Dictyoglomus</taxon>
    </lineage>
</organism>
<gene>
    <name evidence="2" type="ORF">ENW00_05985</name>
</gene>
<proteinExistence type="predicted"/>
<name>A0A7C3MI60_DICTH</name>
<dbReference type="Gene3D" id="3.30.110.170">
    <property type="entry name" value="Protein of unknown function (DUF541), domain 1"/>
    <property type="match status" value="1"/>
</dbReference>
<dbReference type="InterPro" id="IPR010916">
    <property type="entry name" value="TonB_box_CS"/>
</dbReference>
<accession>A0A7C3MI60</accession>
<keyword evidence="1" id="KW-0812">Transmembrane</keyword>
<dbReference type="InterPro" id="IPR016907">
    <property type="entry name" value="UCP029033"/>
</dbReference>
<comment type="caution">
    <text evidence="2">The sequence shown here is derived from an EMBL/GenBank/DDBJ whole genome shotgun (WGS) entry which is preliminary data.</text>
</comment>
<dbReference type="Pfam" id="PF04402">
    <property type="entry name" value="SIMPL"/>
    <property type="match status" value="1"/>
</dbReference>